<evidence type="ECO:0000313" key="2">
    <source>
        <dbReference type="Proteomes" id="UP000250003"/>
    </source>
</evidence>
<keyword evidence="2" id="KW-1185">Reference proteome</keyword>
<gene>
    <name evidence="1" type="ORF">DQQ01_09305</name>
</gene>
<dbReference type="AlphaFoldDB" id="A0A2Z4UBB0"/>
<dbReference type="OrthoDB" id="1821208at2"/>
<sequence>MNRSEKLSLLFSEDYRIIDFLPRAVSTEEDDFYEEAEQYFLQDKHLQEFCDKTIAIVLKVLCYFPFEIYVEEYKPLVNKREGWLKDKRCEMIVKLMKKVILKKRGQIDILLGGEDSIISISGGVLSIAVYHESESLKVLLEKIVAAEGLYYWKYRV</sequence>
<dbReference type="RefSeq" id="WP_111919801.1">
    <property type="nucleotide sequence ID" value="NZ_CAUWHR010000007.1"/>
</dbReference>
<evidence type="ECO:0000313" key="1">
    <source>
        <dbReference type="EMBL" id="AWY98312.1"/>
    </source>
</evidence>
<dbReference type="EMBL" id="CP030280">
    <property type="protein sequence ID" value="AWY98312.1"/>
    <property type="molecule type" value="Genomic_DNA"/>
</dbReference>
<accession>A0A2Z4UBB0</accession>
<proteinExistence type="predicted"/>
<organism evidence="1 2">
    <name type="scientific">Blautia argi</name>
    <dbReference type="NCBI Taxonomy" id="1912897"/>
    <lineage>
        <taxon>Bacteria</taxon>
        <taxon>Bacillati</taxon>
        <taxon>Bacillota</taxon>
        <taxon>Clostridia</taxon>
        <taxon>Lachnospirales</taxon>
        <taxon>Lachnospiraceae</taxon>
        <taxon>Blautia</taxon>
    </lineage>
</organism>
<protein>
    <submittedName>
        <fullName evidence="1">Uncharacterized protein</fullName>
    </submittedName>
</protein>
<dbReference type="KEGG" id="blau:DQQ01_09305"/>
<reference evidence="2" key="1">
    <citation type="submission" date="2018-06" db="EMBL/GenBank/DDBJ databases">
        <title>Description of Blautia argi sp. nov., a new anaerobic isolated from dog feces.</title>
        <authorList>
            <person name="Chang Y.-H."/>
            <person name="Paek J."/>
            <person name="Shin Y."/>
        </authorList>
    </citation>
    <scope>NUCLEOTIDE SEQUENCE [LARGE SCALE GENOMIC DNA]</scope>
    <source>
        <strain evidence="2">KCTC 15426</strain>
    </source>
</reference>
<name>A0A2Z4UBB0_9FIRM</name>
<dbReference type="Proteomes" id="UP000250003">
    <property type="component" value="Chromosome"/>
</dbReference>